<dbReference type="EMBL" id="JAGSPC010000001">
    <property type="protein sequence ID" value="MBV7257971.1"/>
    <property type="molecule type" value="Genomic_DNA"/>
</dbReference>
<dbReference type="Pfam" id="PF11994">
    <property type="entry name" value="DUF3489"/>
    <property type="match status" value="1"/>
</dbReference>
<evidence type="ECO:0000313" key="1">
    <source>
        <dbReference type="EMBL" id="MBV7257971.1"/>
    </source>
</evidence>
<organism evidence="1 2">
    <name type="scientific">Erythrobacter crassostreae</name>
    <dbReference type="NCBI Taxonomy" id="2828328"/>
    <lineage>
        <taxon>Bacteria</taxon>
        <taxon>Pseudomonadati</taxon>
        <taxon>Pseudomonadota</taxon>
        <taxon>Alphaproteobacteria</taxon>
        <taxon>Sphingomonadales</taxon>
        <taxon>Erythrobacteraceae</taxon>
        <taxon>Erythrobacter/Porphyrobacter group</taxon>
        <taxon>Erythrobacter</taxon>
    </lineage>
</organism>
<comment type="caution">
    <text evidence="1">The sequence shown here is derived from an EMBL/GenBank/DDBJ whole genome shotgun (WGS) entry which is preliminary data.</text>
</comment>
<gene>
    <name evidence="1" type="ORF">KCG46_00100</name>
</gene>
<name>A0A9X1F0A2_9SPHN</name>
<sequence length="74" mass="7985">MTTKSKTKTPTKLDALEKLLLRANGAAITDMTKATGWQQHSVRGAMAGALKKRGLIITSQKIGDVRRYSAEKAA</sequence>
<dbReference type="RefSeq" id="WP_218403351.1">
    <property type="nucleotide sequence ID" value="NZ_JAGSPC010000001.1"/>
</dbReference>
<keyword evidence="2" id="KW-1185">Reference proteome</keyword>
<dbReference type="InterPro" id="IPR021880">
    <property type="entry name" value="DUF3489"/>
</dbReference>
<dbReference type="AlphaFoldDB" id="A0A9X1F0A2"/>
<protein>
    <submittedName>
        <fullName evidence="1">DUF3489 domain-containing protein</fullName>
    </submittedName>
</protein>
<reference evidence="1" key="1">
    <citation type="submission" date="2021-04" db="EMBL/GenBank/DDBJ databases">
        <authorList>
            <person name="Pira H."/>
            <person name="Risdian C."/>
            <person name="Wink J."/>
        </authorList>
    </citation>
    <scope>NUCLEOTIDE SEQUENCE</scope>
    <source>
        <strain evidence="1">WH158</strain>
    </source>
</reference>
<accession>A0A9X1F0A2</accession>
<proteinExistence type="predicted"/>
<evidence type="ECO:0000313" key="2">
    <source>
        <dbReference type="Proteomes" id="UP001138681"/>
    </source>
</evidence>
<dbReference type="Proteomes" id="UP001138681">
    <property type="component" value="Unassembled WGS sequence"/>
</dbReference>